<dbReference type="SUPFAM" id="SSF55486">
    <property type="entry name" value="Metalloproteases ('zincins'), catalytic domain"/>
    <property type="match status" value="1"/>
</dbReference>
<dbReference type="InterPro" id="IPR018497">
    <property type="entry name" value="Peptidase_M13_C"/>
</dbReference>
<dbReference type="PANTHER" id="PTHR11733">
    <property type="entry name" value="ZINC METALLOPROTEASE FAMILY M13 NEPRILYSIN-RELATED"/>
    <property type="match status" value="1"/>
</dbReference>
<evidence type="ECO:0000256" key="1">
    <source>
        <dbReference type="ARBA" id="ARBA00001947"/>
    </source>
</evidence>
<organism evidence="10 11">
    <name type="scientific">Thamnocephalis sphaerospora</name>
    <dbReference type="NCBI Taxonomy" id="78915"/>
    <lineage>
        <taxon>Eukaryota</taxon>
        <taxon>Fungi</taxon>
        <taxon>Fungi incertae sedis</taxon>
        <taxon>Zoopagomycota</taxon>
        <taxon>Zoopagomycotina</taxon>
        <taxon>Zoopagomycetes</taxon>
        <taxon>Zoopagales</taxon>
        <taxon>Sigmoideomycetaceae</taxon>
        <taxon>Thamnocephalis</taxon>
    </lineage>
</organism>
<dbReference type="Proteomes" id="UP000271241">
    <property type="component" value="Unassembled WGS sequence"/>
</dbReference>
<evidence type="ECO:0000259" key="8">
    <source>
        <dbReference type="Pfam" id="PF01431"/>
    </source>
</evidence>
<dbReference type="EMBL" id="KZ992807">
    <property type="protein sequence ID" value="RKP06842.1"/>
    <property type="molecule type" value="Genomic_DNA"/>
</dbReference>
<evidence type="ECO:0000259" key="9">
    <source>
        <dbReference type="Pfam" id="PF05649"/>
    </source>
</evidence>
<dbReference type="PRINTS" id="PR00786">
    <property type="entry name" value="NEPRILYSIN"/>
</dbReference>
<feature type="domain" description="Peptidase M13 N-terminal" evidence="9">
    <location>
        <begin position="2"/>
        <end position="144"/>
    </location>
</feature>
<name>A0A4P9XLY0_9FUNG</name>
<accession>A0A4P9XLY0</accession>
<dbReference type="AlphaFoldDB" id="A0A4P9XLY0"/>
<sequence>MRVVVASVEYFRGLETLLQKTPPMILHWYLIWRVIHSLGDALDNETALLTNELDALVTGVHARIGLRWPECVSWMESAFSPLLARYFGLHVLSDEAIKSATLFTEQIRASFIASASKLDWLDKVTRNKAIEKVCVNIRLKVGVPGDPDARSALAVDAFYDRLSVNETGHFENVILIRQFETHRLFQLIGRKVKVDEWTMSAASVNMYYSRTRNEITVPAGILRPPFFSVTHPAALNYGSLGMFIGHELSHAFDTQGRKHDAAGRLNDWWSPETANHFETRAGCFSAQYGQYTVHGPDGERLWVNGNLTLTEVLAGELSQAFSAWQASRDDTAAAVEAVTAALPGFNQSTGEHQLFFLGFGRSFCNVIRPENIHTDPHPPLQHRVNGALKNSREFAAAYGCRVGSPMNPEKKCQLW</sequence>
<evidence type="ECO:0000256" key="2">
    <source>
        <dbReference type="ARBA" id="ARBA00007357"/>
    </source>
</evidence>
<dbReference type="Pfam" id="PF05649">
    <property type="entry name" value="Peptidase_M13_N"/>
    <property type="match status" value="1"/>
</dbReference>
<dbReference type="Pfam" id="PF01431">
    <property type="entry name" value="Peptidase_M13"/>
    <property type="match status" value="1"/>
</dbReference>
<dbReference type="PANTHER" id="PTHR11733:SF167">
    <property type="entry name" value="FI17812P1-RELATED"/>
    <property type="match status" value="1"/>
</dbReference>
<keyword evidence="11" id="KW-1185">Reference proteome</keyword>
<evidence type="ECO:0000313" key="10">
    <source>
        <dbReference type="EMBL" id="RKP06842.1"/>
    </source>
</evidence>
<dbReference type="GO" id="GO:0005886">
    <property type="term" value="C:plasma membrane"/>
    <property type="evidence" value="ECO:0007669"/>
    <property type="project" value="TreeGrafter"/>
</dbReference>
<dbReference type="PROSITE" id="PS51885">
    <property type="entry name" value="NEPRILYSIN"/>
    <property type="match status" value="1"/>
</dbReference>
<evidence type="ECO:0000256" key="7">
    <source>
        <dbReference type="ARBA" id="ARBA00023049"/>
    </source>
</evidence>
<evidence type="ECO:0000256" key="4">
    <source>
        <dbReference type="ARBA" id="ARBA00022723"/>
    </source>
</evidence>
<evidence type="ECO:0000256" key="3">
    <source>
        <dbReference type="ARBA" id="ARBA00022670"/>
    </source>
</evidence>
<dbReference type="InterPro" id="IPR024079">
    <property type="entry name" value="MetalloPept_cat_dom_sf"/>
</dbReference>
<dbReference type="InterPro" id="IPR000718">
    <property type="entry name" value="Peptidase_M13"/>
</dbReference>
<keyword evidence="4" id="KW-0479">Metal-binding</keyword>
<keyword evidence="7" id="KW-0482">Metalloprotease</keyword>
<proteinExistence type="inferred from homology"/>
<protein>
    <submittedName>
        <fullName evidence="10">Uncharacterized protein</fullName>
    </submittedName>
</protein>
<gene>
    <name evidence="10" type="ORF">THASP1DRAFT_17922</name>
</gene>
<comment type="cofactor">
    <cofactor evidence="1">
        <name>Zn(2+)</name>
        <dbReference type="ChEBI" id="CHEBI:29105"/>
    </cofactor>
</comment>
<dbReference type="GO" id="GO:0046872">
    <property type="term" value="F:metal ion binding"/>
    <property type="evidence" value="ECO:0007669"/>
    <property type="project" value="UniProtKB-KW"/>
</dbReference>
<keyword evidence="6" id="KW-0862">Zinc</keyword>
<dbReference type="InterPro" id="IPR008753">
    <property type="entry name" value="Peptidase_M13_N"/>
</dbReference>
<dbReference type="GO" id="GO:0004222">
    <property type="term" value="F:metalloendopeptidase activity"/>
    <property type="evidence" value="ECO:0007669"/>
    <property type="project" value="InterPro"/>
</dbReference>
<dbReference type="OrthoDB" id="6475849at2759"/>
<dbReference type="STRING" id="78915.A0A4P9XLY0"/>
<dbReference type="CDD" id="cd08662">
    <property type="entry name" value="M13"/>
    <property type="match status" value="1"/>
</dbReference>
<dbReference type="GO" id="GO:0016485">
    <property type="term" value="P:protein processing"/>
    <property type="evidence" value="ECO:0007669"/>
    <property type="project" value="TreeGrafter"/>
</dbReference>
<evidence type="ECO:0000256" key="5">
    <source>
        <dbReference type="ARBA" id="ARBA00022801"/>
    </source>
</evidence>
<comment type="similarity">
    <text evidence="2">Belongs to the peptidase M13 family.</text>
</comment>
<keyword evidence="5" id="KW-0378">Hydrolase</keyword>
<reference evidence="11" key="1">
    <citation type="journal article" date="2018" name="Nat. Microbiol.">
        <title>Leveraging single-cell genomics to expand the fungal tree of life.</title>
        <authorList>
            <person name="Ahrendt S.R."/>
            <person name="Quandt C.A."/>
            <person name="Ciobanu D."/>
            <person name="Clum A."/>
            <person name="Salamov A."/>
            <person name="Andreopoulos B."/>
            <person name="Cheng J.F."/>
            <person name="Woyke T."/>
            <person name="Pelin A."/>
            <person name="Henrissat B."/>
            <person name="Reynolds N.K."/>
            <person name="Benny G.L."/>
            <person name="Smith M.E."/>
            <person name="James T.Y."/>
            <person name="Grigoriev I.V."/>
        </authorList>
    </citation>
    <scope>NUCLEOTIDE SEQUENCE [LARGE SCALE GENOMIC DNA]</scope>
    <source>
        <strain evidence="11">RSA 1356</strain>
    </source>
</reference>
<feature type="domain" description="Peptidase M13 C-terminal" evidence="8">
    <location>
        <begin position="205"/>
        <end position="414"/>
    </location>
</feature>
<dbReference type="Gene3D" id="3.40.390.10">
    <property type="entry name" value="Collagenase (Catalytic Domain)"/>
    <property type="match status" value="1"/>
</dbReference>
<keyword evidence="3" id="KW-0645">Protease</keyword>
<evidence type="ECO:0000313" key="11">
    <source>
        <dbReference type="Proteomes" id="UP000271241"/>
    </source>
</evidence>
<evidence type="ECO:0000256" key="6">
    <source>
        <dbReference type="ARBA" id="ARBA00022833"/>
    </source>
</evidence>